<evidence type="ECO:0000313" key="3">
    <source>
        <dbReference type="Proteomes" id="UP000198806"/>
    </source>
</evidence>
<dbReference type="STRING" id="1527.SAMN04489757_1725"/>
<dbReference type="OrthoDB" id="265974at2"/>
<accession>A0A1I5J865</accession>
<dbReference type="Gene3D" id="3.40.50.1110">
    <property type="entry name" value="SGNH hydrolase"/>
    <property type="match status" value="1"/>
</dbReference>
<dbReference type="AlphaFoldDB" id="A0A1I5J865"/>
<evidence type="ECO:0000259" key="1">
    <source>
        <dbReference type="Pfam" id="PF16227"/>
    </source>
</evidence>
<feature type="domain" description="DUF4886" evidence="1">
    <location>
        <begin position="3"/>
        <end position="233"/>
    </location>
</feature>
<evidence type="ECO:0000313" key="2">
    <source>
        <dbReference type="EMBL" id="SFO69018.1"/>
    </source>
</evidence>
<sequence length="251" mass="29070">MLKILAIGNSFSQDSTTYLYDLAKSGGVELKVVNLYIGGCSLETHWNNIVENKKDYEYQLNGIFTGKYASILETLLEEEWDVVTMQQCSGFSGLMDTYRPYIKNLSNYIKEHVPKAKQLIHQTWAYEIDSGHDHFNYYQKNQKIMYQKLIECYQTVADELSLDIIPFGEVIQELRTLPPFDYKNGGISLCRDGFHMNYIYGRYALAATWYEYVVKGNILNNKFKPPVIDGMEASEEVLQIIKQHVHNKINN</sequence>
<name>A0A1I5J865_9FIRM</name>
<gene>
    <name evidence="2" type="ORF">SAMN04489757_1725</name>
</gene>
<organism evidence="2 3">
    <name type="scientific">Anaerocolumna aminovalerica</name>
    <dbReference type="NCBI Taxonomy" id="1527"/>
    <lineage>
        <taxon>Bacteria</taxon>
        <taxon>Bacillati</taxon>
        <taxon>Bacillota</taxon>
        <taxon>Clostridia</taxon>
        <taxon>Lachnospirales</taxon>
        <taxon>Lachnospiraceae</taxon>
        <taxon>Anaerocolumna</taxon>
    </lineage>
</organism>
<dbReference type="SUPFAM" id="SSF52266">
    <property type="entry name" value="SGNH hydrolase"/>
    <property type="match status" value="1"/>
</dbReference>
<dbReference type="Proteomes" id="UP000198806">
    <property type="component" value="Unassembled WGS sequence"/>
</dbReference>
<protein>
    <recommendedName>
        <fullName evidence="1">DUF4886 domain-containing protein</fullName>
    </recommendedName>
</protein>
<dbReference type="RefSeq" id="WP_091689388.1">
    <property type="nucleotide sequence ID" value="NZ_BAABFM010000049.1"/>
</dbReference>
<reference evidence="2 3" key="1">
    <citation type="submission" date="2016-10" db="EMBL/GenBank/DDBJ databases">
        <authorList>
            <person name="de Groot N.N."/>
        </authorList>
    </citation>
    <scope>NUCLEOTIDE SEQUENCE [LARGE SCALE GENOMIC DNA]</scope>
    <source>
        <strain evidence="2 3">DSM 1283</strain>
    </source>
</reference>
<dbReference type="EMBL" id="FOWD01000072">
    <property type="protein sequence ID" value="SFO69018.1"/>
    <property type="molecule type" value="Genomic_DNA"/>
</dbReference>
<dbReference type="InterPro" id="IPR036514">
    <property type="entry name" value="SGNH_hydro_sf"/>
</dbReference>
<dbReference type="InterPro" id="IPR032616">
    <property type="entry name" value="DUF4886"/>
</dbReference>
<keyword evidence="3" id="KW-1185">Reference proteome</keyword>
<dbReference type="Pfam" id="PF16227">
    <property type="entry name" value="DUF4886"/>
    <property type="match status" value="1"/>
</dbReference>
<proteinExistence type="predicted"/>